<dbReference type="Gene3D" id="2.40.50.140">
    <property type="entry name" value="Nucleic acid-binding proteins"/>
    <property type="match status" value="2"/>
</dbReference>
<dbReference type="SUPFAM" id="SSF50249">
    <property type="entry name" value="Nucleic acid-binding proteins"/>
    <property type="match status" value="1"/>
</dbReference>
<protein>
    <recommendedName>
        <fullName evidence="2">S1 motif domain-containing protein</fullName>
    </recommendedName>
</protein>
<dbReference type="InterPro" id="IPR012340">
    <property type="entry name" value="NA-bd_OB-fold"/>
</dbReference>
<dbReference type="GO" id="GO:0003676">
    <property type="term" value="F:nucleic acid binding"/>
    <property type="evidence" value="ECO:0007669"/>
    <property type="project" value="InterPro"/>
</dbReference>
<organism evidence="3 4">
    <name type="scientific">Mobilisporobacter senegalensis</name>
    <dbReference type="NCBI Taxonomy" id="1329262"/>
    <lineage>
        <taxon>Bacteria</taxon>
        <taxon>Bacillati</taxon>
        <taxon>Bacillota</taxon>
        <taxon>Clostridia</taxon>
        <taxon>Lachnospirales</taxon>
        <taxon>Lachnospiraceae</taxon>
        <taxon>Mobilisporobacter</taxon>
    </lineage>
</organism>
<evidence type="ECO:0000313" key="4">
    <source>
        <dbReference type="Proteomes" id="UP000273083"/>
    </source>
</evidence>
<dbReference type="InterPro" id="IPR036388">
    <property type="entry name" value="WH-like_DNA-bd_sf"/>
</dbReference>
<dbReference type="Proteomes" id="UP000273083">
    <property type="component" value="Unassembled WGS sequence"/>
</dbReference>
<dbReference type="Pfam" id="PF13509">
    <property type="entry name" value="S1_2"/>
    <property type="match status" value="2"/>
</dbReference>
<proteinExistence type="inferred from homology"/>
<dbReference type="InterPro" id="IPR048587">
    <property type="entry name" value="CvfB_S1_3rd"/>
</dbReference>
<comment type="similarity">
    <text evidence="1">Belongs to the CvfB family.</text>
</comment>
<dbReference type="SMART" id="SM00316">
    <property type="entry name" value="S1"/>
    <property type="match status" value="3"/>
</dbReference>
<dbReference type="InterPro" id="IPR040764">
    <property type="entry name" value="CvfB_WH"/>
</dbReference>
<dbReference type="InterPro" id="IPR014464">
    <property type="entry name" value="CvfB_fam"/>
</dbReference>
<name>A0A3N1X571_9FIRM</name>
<dbReference type="AlphaFoldDB" id="A0A3N1X571"/>
<dbReference type="PIRSF" id="PIRSF012524">
    <property type="entry name" value="YitL_S1"/>
    <property type="match status" value="1"/>
</dbReference>
<dbReference type="PROSITE" id="PS50126">
    <property type="entry name" value="S1"/>
    <property type="match status" value="1"/>
</dbReference>
<keyword evidence="4" id="KW-1185">Reference proteome</keyword>
<dbReference type="InterPro" id="IPR003029">
    <property type="entry name" value="S1_domain"/>
</dbReference>
<gene>
    <name evidence="3" type="ORF">EDD66_11930</name>
</gene>
<evidence type="ECO:0000256" key="1">
    <source>
        <dbReference type="PIRNR" id="PIRNR012524"/>
    </source>
</evidence>
<reference evidence="3 4" key="1">
    <citation type="submission" date="2018-11" db="EMBL/GenBank/DDBJ databases">
        <title>Genomic Encyclopedia of Type Strains, Phase IV (KMG-IV): sequencing the most valuable type-strain genomes for metagenomic binning, comparative biology and taxonomic classification.</title>
        <authorList>
            <person name="Goeker M."/>
        </authorList>
    </citation>
    <scope>NUCLEOTIDE SEQUENCE [LARGE SCALE GENOMIC DNA]</scope>
    <source>
        <strain evidence="3 4">DSM 26537</strain>
    </source>
</reference>
<evidence type="ECO:0000313" key="3">
    <source>
        <dbReference type="EMBL" id="ROR21920.1"/>
    </source>
</evidence>
<sequence>MIKLGEIQILKVVKTTDFGVYLNDPNGLETDKVLLPKNQVDPGTKPGDEIEVFIYRDSEDRLIATTTHPTLTLGKVAMLKVIEVGNIGAFLDWGLAKDLLLPFKEQTQRVHTGDDILVSLYIDKSNRLCATMKIYSYLNQTSPYSKDDKVIGTVYELSDEFGAFVAVDNIYSALISKKELYREVKPGDSVEARVINVREDGKLDLSIREKSYIQMDIDSQTILGKLEANGGHLNFNDKSDPEKIKQEFNLSKNAFKRATGRLLKEGKVILTEDGMNLID</sequence>
<dbReference type="Gene3D" id="1.10.10.10">
    <property type="entry name" value="Winged helix-like DNA-binding domain superfamily/Winged helix DNA-binding domain"/>
    <property type="match status" value="1"/>
</dbReference>
<accession>A0A3N1X571</accession>
<dbReference type="OrthoDB" id="9801597at2"/>
<dbReference type="EMBL" id="RJVG01000019">
    <property type="protein sequence ID" value="ROR21920.1"/>
    <property type="molecule type" value="Genomic_DNA"/>
</dbReference>
<dbReference type="Pfam" id="PF21543">
    <property type="entry name" value="CvfB_2nd"/>
    <property type="match status" value="1"/>
</dbReference>
<dbReference type="Pfam" id="PF17783">
    <property type="entry name" value="WHD_CvfB"/>
    <property type="match status" value="1"/>
</dbReference>
<comment type="caution">
    <text evidence="3">The sequence shown here is derived from an EMBL/GenBank/DDBJ whole genome shotgun (WGS) entry which is preliminary data.</text>
</comment>
<dbReference type="PANTHER" id="PTHR37296:SF1">
    <property type="entry name" value="CONSERVED VIRULENCE FACTOR B"/>
    <property type="match status" value="1"/>
</dbReference>
<dbReference type="InterPro" id="IPR039566">
    <property type="entry name" value="CvfB_S1_st"/>
</dbReference>
<evidence type="ECO:0000259" key="2">
    <source>
        <dbReference type="PROSITE" id="PS50126"/>
    </source>
</evidence>
<dbReference type="RefSeq" id="WP_123610978.1">
    <property type="nucleotide sequence ID" value="NZ_RJVG01000019.1"/>
</dbReference>
<feature type="domain" description="S1 motif" evidence="2">
    <location>
        <begin position="147"/>
        <end position="208"/>
    </location>
</feature>
<dbReference type="PANTHER" id="PTHR37296">
    <property type="entry name" value="CONSERVED VIRULENCE FACTOR B"/>
    <property type="match status" value="1"/>
</dbReference>